<feature type="region of interest" description="Disordered" evidence="1">
    <location>
        <begin position="81"/>
        <end position="117"/>
    </location>
</feature>
<sequence>MLEQRRVDYLKSMGITVWLPRRELPHAPASRWMAEDSPSERHEHIHIESTHDHARPVAAADLLRAGQPMPAHPQVAAEIANEAASEPASPTETKPLTPVSSEVTGQTRVAPVLPSASSGEPPRFALEFMQLSGSGIWVVDANIPLEQVTPFAGRVLAAFGMKPSVVPQPVSFRWPFIESRHQDQSEAVAVQALKAQWQYFSSQGAGYVITVGENAQSWMNRIDVKEHFHIPDLEALMSSASAKRALWLSLYALAER</sequence>
<organism evidence="2 3">
    <name type="scientific">Thalassolituus maritimus</name>
    <dbReference type="NCBI Taxonomy" id="484498"/>
    <lineage>
        <taxon>Bacteria</taxon>
        <taxon>Pseudomonadati</taxon>
        <taxon>Pseudomonadota</taxon>
        <taxon>Gammaproteobacteria</taxon>
        <taxon>Oceanospirillales</taxon>
        <taxon>Oceanospirillaceae</taxon>
        <taxon>Thalassolituus</taxon>
    </lineage>
</organism>
<keyword evidence="3" id="KW-1185">Reference proteome</keyword>
<evidence type="ECO:0000313" key="3">
    <source>
        <dbReference type="Proteomes" id="UP000185639"/>
    </source>
</evidence>
<feature type="compositionally biased region" description="Polar residues" evidence="1">
    <location>
        <begin position="88"/>
        <end position="107"/>
    </location>
</feature>
<dbReference type="Proteomes" id="UP000185639">
    <property type="component" value="Unassembled WGS sequence"/>
</dbReference>
<reference evidence="3" key="1">
    <citation type="submission" date="2017-01" db="EMBL/GenBank/DDBJ databases">
        <authorList>
            <person name="Varghese N."/>
            <person name="Submissions S."/>
        </authorList>
    </citation>
    <scope>NUCLEOTIDE SEQUENCE [LARGE SCALE GENOMIC DNA]</scope>
    <source>
        <strain evidence="3">DSM 24913</strain>
    </source>
</reference>
<dbReference type="STRING" id="484498.SAMN05421686_1078"/>
<dbReference type="RefSeq" id="WP_139325831.1">
    <property type="nucleotide sequence ID" value="NZ_FTOH01000007.1"/>
</dbReference>
<dbReference type="OrthoDB" id="7061897at2"/>
<proteinExistence type="predicted"/>
<protein>
    <submittedName>
        <fullName evidence="2">Uncharacterized protein</fullName>
    </submittedName>
</protein>
<evidence type="ECO:0000313" key="2">
    <source>
        <dbReference type="EMBL" id="SIS97545.1"/>
    </source>
</evidence>
<gene>
    <name evidence="2" type="ORF">SAMN05421686_1078</name>
</gene>
<name>A0A1N7NGN9_9GAMM</name>
<dbReference type="EMBL" id="FTOH01000007">
    <property type="protein sequence ID" value="SIS97545.1"/>
    <property type="molecule type" value="Genomic_DNA"/>
</dbReference>
<dbReference type="AlphaFoldDB" id="A0A1N7NGN9"/>
<evidence type="ECO:0000256" key="1">
    <source>
        <dbReference type="SAM" id="MobiDB-lite"/>
    </source>
</evidence>
<accession>A0A1N7NGN9</accession>